<gene>
    <name evidence="1" type="ORF">RBB81_10430</name>
</gene>
<dbReference type="KEGG" id="tgi:RBB81_10430"/>
<dbReference type="RefSeq" id="WP_353073648.1">
    <property type="nucleotide sequence ID" value="NZ_CP132938.1"/>
</dbReference>
<proteinExistence type="predicted"/>
<evidence type="ECO:0000313" key="1">
    <source>
        <dbReference type="EMBL" id="XCB24318.1"/>
    </source>
</evidence>
<name>A0AAU7Z609_9BACT</name>
<dbReference type="AlphaFoldDB" id="A0AAU7Z609"/>
<reference evidence="1" key="2">
    <citation type="journal article" date="2024" name="Environ. Microbiol.">
        <title>Genome analysis and description of Tunturibacter gen. nov. expands the diversity of Terriglobia in tundra soils.</title>
        <authorList>
            <person name="Messyasz A."/>
            <person name="Mannisto M.K."/>
            <person name="Kerkhof L.J."/>
            <person name="Haggblom M.M."/>
        </authorList>
    </citation>
    <scope>NUCLEOTIDE SEQUENCE</scope>
    <source>
        <strain evidence="1">M8UP39</strain>
    </source>
</reference>
<dbReference type="EMBL" id="CP132938">
    <property type="protein sequence ID" value="XCB24318.1"/>
    <property type="molecule type" value="Genomic_DNA"/>
</dbReference>
<reference evidence="1" key="1">
    <citation type="submission" date="2023-08" db="EMBL/GenBank/DDBJ databases">
        <authorList>
            <person name="Messyasz A."/>
            <person name="Mannisto M.K."/>
            <person name="Kerkhof L.J."/>
            <person name="Haggblom M."/>
        </authorList>
    </citation>
    <scope>NUCLEOTIDE SEQUENCE</scope>
    <source>
        <strain evidence="1">M8UP39</strain>
    </source>
</reference>
<organism evidence="1">
    <name type="scientific">Tunturiibacter gelidiferens</name>
    <dbReference type="NCBI Taxonomy" id="3069689"/>
    <lineage>
        <taxon>Bacteria</taxon>
        <taxon>Pseudomonadati</taxon>
        <taxon>Acidobacteriota</taxon>
        <taxon>Terriglobia</taxon>
        <taxon>Terriglobales</taxon>
        <taxon>Acidobacteriaceae</taxon>
        <taxon>Tunturiibacter</taxon>
    </lineage>
</organism>
<protein>
    <submittedName>
        <fullName evidence="1">Uncharacterized protein</fullName>
    </submittedName>
</protein>
<sequence>MPSAAARFVRKNRETSDWILAPLKSLVPLTLDSSEVTRLYGTNAELTDEDIAELRCELPAVLDLPTPEDFQALVNESASLADIDNHPLLRFRIKDDREGLVASLKAIVPRVATVNSILTANPEPWSEVCILAGIRGEASQRVWRMLTSFAQEVRGFSVTLETDMVLASGPPVAAPGIGTTTAVDKVMLPLLLELNGHLDILDINIESDPLEPHNVIVQYSPRRPAARNIFSATTDGLEPASRSLLNETELVLYCRLHRRLQECLVFGGRSKLEISFGQCCSWLIRKTAYCLEEPSFLSNPARDWLKLQNADSTIQMEDRFFLPAIYERLRSDFGSKVVKKPERFGGEIDILFDDTIPIELKVRRGRKGPLNLAEIDQAFPPAGQASA</sequence>
<accession>A0AAU7Z609</accession>